<feature type="region of interest" description="Disordered" evidence="1">
    <location>
        <begin position="1"/>
        <end position="38"/>
    </location>
</feature>
<protein>
    <submittedName>
        <fullName evidence="2">Uncharacterized protein</fullName>
    </submittedName>
</protein>
<evidence type="ECO:0000313" key="3">
    <source>
        <dbReference type="Proteomes" id="UP000285138"/>
    </source>
</evidence>
<name>A0A424YDS3_9FIRM</name>
<comment type="caution">
    <text evidence="2">The sequence shown here is derived from an EMBL/GenBank/DDBJ whole genome shotgun (WGS) entry which is preliminary data.</text>
</comment>
<dbReference type="AlphaFoldDB" id="A0A424YDS3"/>
<reference evidence="2 3" key="1">
    <citation type="submission" date="2018-08" db="EMBL/GenBank/DDBJ databases">
        <title>The metabolism and importance of syntrophic acetate oxidation coupled to methane or sulfide production in haloalkaline environments.</title>
        <authorList>
            <person name="Timmers P.H.A."/>
            <person name="Vavourakis C.D."/>
            <person name="Sorokin D.Y."/>
            <person name="Sinninghe Damste J.S."/>
            <person name="Muyzer G."/>
            <person name="Stams A.J.M."/>
            <person name="Plugge C.M."/>
        </authorList>
    </citation>
    <scope>NUCLEOTIDE SEQUENCE [LARGE SCALE GENOMIC DNA]</scope>
    <source>
        <strain evidence="2">MSAO_Bac1</strain>
    </source>
</reference>
<organism evidence="2 3">
    <name type="scientific">Candidatus Syntrophonatronum acetioxidans</name>
    <dbReference type="NCBI Taxonomy" id="1795816"/>
    <lineage>
        <taxon>Bacteria</taxon>
        <taxon>Bacillati</taxon>
        <taxon>Bacillota</taxon>
        <taxon>Clostridia</taxon>
        <taxon>Eubacteriales</taxon>
        <taxon>Syntrophomonadaceae</taxon>
        <taxon>Candidatus Syntrophonatronum</taxon>
    </lineage>
</organism>
<proteinExistence type="predicted"/>
<dbReference type="Proteomes" id="UP000285138">
    <property type="component" value="Unassembled WGS sequence"/>
</dbReference>
<dbReference type="EMBL" id="QZAA01000167">
    <property type="protein sequence ID" value="RQD75204.1"/>
    <property type="molecule type" value="Genomic_DNA"/>
</dbReference>
<gene>
    <name evidence="2" type="ORF">D5R97_06585</name>
</gene>
<sequence length="60" mass="6586">MTLRYHGSAPRGITRDHGDGSCGSGDRGAKGTVPVARENHQGRHWKNCSLWLARQAVFLI</sequence>
<accession>A0A424YDS3</accession>
<evidence type="ECO:0000313" key="2">
    <source>
        <dbReference type="EMBL" id="RQD75204.1"/>
    </source>
</evidence>
<evidence type="ECO:0000256" key="1">
    <source>
        <dbReference type="SAM" id="MobiDB-lite"/>
    </source>
</evidence>